<proteinExistence type="predicted"/>
<dbReference type="OrthoDB" id="3233180at2759"/>
<protein>
    <submittedName>
        <fullName evidence="1">Uncharacterized protein</fullName>
    </submittedName>
</protein>
<dbReference type="Proteomes" id="UP000799118">
    <property type="component" value="Unassembled WGS sequence"/>
</dbReference>
<keyword evidence="2" id="KW-1185">Reference proteome</keyword>
<gene>
    <name evidence="1" type="ORF">BT96DRAFT_983623</name>
</gene>
<name>A0A6A4INF2_9AGAR</name>
<evidence type="ECO:0000313" key="1">
    <source>
        <dbReference type="EMBL" id="KAE9410953.1"/>
    </source>
</evidence>
<dbReference type="AlphaFoldDB" id="A0A6A4INF2"/>
<accession>A0A6A4INF2</accession>
<evidence type="ECO:0000313" key="2">
    <source>
        <dbReference type="Proteomes" id="UP000799118"/>
    </source>
</evidence>
<sequence length="695" mass="77212">MHDSDTESESDVESSLVGWLDLSSSEPTSSPIRQTVTMAILSLQNVPLADIAATNMNVEDLHRKILEASNTINRYLEGIISNRQDAVEELQLFASLVDPSFLAVLFAQRRIFHKVAAKALAPGTRASTVVCWVDGLIAKLAEAITTVACGTSIKQSVSGAMRTQLEDDGLRAAAQLPEKWLMVPSVISSNNASPAAKRLAIQLTFAVYIVGPRLQGYNPWSDCNTPQASDVSKILDQYTLATSANEAALVSYSTEMLLEQMRMTYAMIVSLFAASDSEIRRNRTASPFRPRTLGGLLAMIQLILYQTVQEDESCIAPCENLDSAQIILLQWGDTVFWCWETWNDSRVANTDCITQLTATWLYHLNLQGGSSTPYQDIPNAHFLLEKNPSAANWTVVQVLHRSVMSLLAEKQSVALQDTFFTVLSNSCYAIDLLLRNELIHERTLAGAETTGKCLLSLFALLYLETEVNSRLDWDLMQALTSVCEDKKFGFVERIEEMILQSRRKLVHSMEPGNDLQSTDAEELRLVVYFLVRLWHSVEGRKRIQRQPILNLLSSLINRLLRGDLEPLFFNFLREAVVTGFCILDTDVGAPTKSPKQGDVWKLSLDAGSSNLIVASSFAHHIMATEHFPDPLSCAEAWDLLRDTMTLIFRRHFMEDEKPIALLVSLGICGALLRLLDADASTGAFHSQLSSMAETK</sequence>
<organism evidence="1 2">
    <name type="scientific">Gymnopus androsaceus JB14</name>
    <dbReference type="NCBI Taxonomy" id="1447944"/>
    <lineage>
        <taxon>Eukaryota</taxon>
        <taxon>Fungi</taxon>
        <taxon>Dikarya</taxon>
        <taxon>Basidiomycota</taxon>
        <taxon>Agaricomycotina</taxon>
        <taxon>Agaricomycetes</taxon>
        <taxon>Agaricomycetidae</taxon>
        <taxon>Agaricales</taxon>
        <taxon>Marasmiineae</taxon>
        <taxon>Omphalotaceae</taxon>
        <taxon>Gymnopus</taxon>
    </lineage>
</organism>
<reference evidence="1" key="1">
    <citation type="journal article" date="2019" name="Environ. Microbiol.">
        <title>Fungal ecological strategies reflected in gene transcription - a case study of two litter decomposers.</title>
        <authorList>
            <person name="Barbi F."/>
            <person name="Kohler A."/>
            <person name="Barry K."/>
            <person name="Baskaran P."/>
            <person name="Daum C."/>
            <person name="Fauchery L."/>
            <person name="Ihrmark K."/>
            <person name="Kuo A."/>
            <person name="LaButti K."/>
            <person name="Lipzen A."/>
            <person name="Morin E."/>
            <person name="Grigoriev I.V."/>
            <person name="Henrissat B."/>
            <person name="Lindahl B."/>
            <person name="Martin F."/>
        </authorList>
    </citation>
    <scope>NUCLEOTIDE SEQUENCE</scope>
    <source>
        <strain evidence="1">JB14</strain>
    </source>
</reference>
<dbReference type="EMBL" id="ML769384">
    <property type="protein sequence ID" value="KAE9410953.1"/>
    <property type="molecule type" value="Genomic_DNA"/>
</dbReference>